<evidence type="ECO:0000259" key="6">
    <source>
        <dbReference type="Pfam" id="PF24598"/>
    </source>
</evidence>
<dbReference type="GO" id="GO:0006895">
    <property type="term" value="P:Golgi to endosome transport"/>
    <property type="evidence" value="ECO:0007669"/>
    <property type="project" value="InterPro"/>
</dbReference>
<dbReference type="InterPro" id="IPR056459">
    <property type="entry name" value="TPR_DOP1"/>
</dbReference>
<evidence type="ECO:0000259" key="5">
    <source>
        <dbReference type="Pfam" id="PF04118"/>
    </source>
</evidence>
<keyword evidence="2" id="KW-0653">Protein transport</keyword>
<dbReference type="InterPro" id="IPR056457">
    <property type="entry name" value="DOP1_C"/>
</dbReference>
<feature type="compositionally biased region" description="Polar residues" evidence="4">
    <location>
        <begin position="1167"/>
        <end position="1182"/>
    </location>
</feature>
<gene>
    <name evidence="8" type="ORF">QE152_g38103</name>
</gene>
<keyword evidence="1" id="KW-0813">Transport</keyword>
<accession>A0AAW1I7U5</accession>
<dbReference type="Pfam" id="PF24598">
    <property type="entry name" value="DOP1_C"/>
    <property type="match status" value="1"/>
</dbReference>
<dbReference type="EMBL" id="JASPKY010000783">
    <property type="protein sequence ID" value="KAK9685347.1"/>
    <property type="molecule type" value="Genomic_DNA"/>
</dbReference>
<proteinExistence type="inferred from homology"/>
<feature type="region of interest" description="Disordered" evidence="4">
    <location>
        <begin position="609"/>
        <end position="649"/>
    </location>
</feature>
<evidence type="ECO:0000313" key="9">
    <source>
        <dbReference type="Proteomes" id="UP001458880"/>
    </source>
</evidence>
<comment type="caution">
    <text evidence="8">The sequence shown here is derived from an EMBL/GenBank/DDBJ whole genome shotgun (WGS) entry which is preliminary data.</text>
</comment>
<feature type="domain" description="DOP1 N-terminal" evidence="5">
    <location>
        <begin position="9"/>
        <end position="294"/>
    </location>
</feature>
<dbReference type="GO" id="GO:0005768">
    <property type="term" value="C:endosome"/>
    <property type="evidence" value="ECO:0007669"/>
    <property type="project" value="TreeGrafter"/>
</dbReference>
<dbReference type="Proteomes" id="UP001458880">
    <property type="component" value="Unassembled WGS sequence"/>
</dbReference>
<evidence type="ECO:0000259" key="7">
    <source>
        <dbReference type="Pfam" id="PF24601"/>
    </source>
</evidence>
<evidence type="ECO:0000256" key="4">
    <source>
        <dbReference type="SAM" id="MobiDB-lite"/>
    </source>
</evidence>
<dbReference type="Pfam" id="PF24601">
    <property type="entry name" value="TPR_DOP1"/>
    <property type="match status" value="1"/>
</dbReference>
<reference evidence="8 9" key="1">
    <citation type="journal article" date="2024" name="BMC Genomics">
        <title>De novo assembly and annotation of Popillia japonica's genome with initial clues to its potential as an invasive pest.</title>
        <authorList>
            <person name="Cucini C."/>
            <person name="Boschi S."/>
            <person name="Funari R."/>
            <person name="Cardaioli E."/>
            <person name="Iannotti N."/>
            <person name="Marturano G."/>
            <person name="Paoli F."/>
            <person name="Bruttini M."/>
            <person name="Carapelli A."/>
            <person name="Frati F."/>
            <person name="Nardi F."/>
        </authorList>
    </citation>
    <scope>NUCLEOTIDE SEQUENCE [LARGE SCALE GENOMIC DNA]</scope>
    <source>
        <strain evidence="8">DMR45628</strain>
    </source>
</reference>
<protein>
    <submittedName>
        <fullName evidence="8">Dopey, N-terminal</fullName>
    </submittedName>
</protein>
<keyword evidence="9" id="KW-1185">Reference proteome</keyword>
<dbReference type="GO" id="GO:0005829">
    <property type="term" value="C:cytosol"/>
    <property type="evidence" value="ECO:0007669"/>
    <property type="project" value="GOC"/>
</dbReference>
<feature type="compositionally biased region" description="Low complexity" evidence="4">
    <location>
        <begin position="1157"/>
        <end position="1166"/>
    </location>
</feature>
<organism evidence="8 9">
    <name type="scientific">Popillia japonica</name>
    <name type="common">Japanese beetle</name>
    <dbReference type="NCBI Taxonomy" id="7064"/>
    <lineage>
        <taxon>Eukaryota</taxon>
        <taxon>Metazoa</taxon>
        <taxon>Ecdysozoa</taxon>
        <taxon>Arthropoda</taxon>
        <taxon>Hexapoda</taxon>
        <taxon>Insecta</taxon>
        <taxon>Pterygota</taxon>
        <taxon>Neoptera</taxon>
        <taxon>Endopterygota</taxon>
        <taxon>Coleoptera</taxon>
        <taxon>Polyphaga</taxon>
        <taxon>Scarabaeiformia</taxon>
        <taxon>Scarabaeidae</taxon>
        <taxon>Rutelinae</taxon>
        <taxon>Popillia</taxon>
    </lineage>
</organism>
<evidence type="ECO:0000313" key="8">
    <source>
        <dbReference type="EMBL" id="KAK9685347.1"/>
    </source>
</evidence>
<dbReference type="InterPro" id="IPR040314">
    <property type="entry name" value="DOP1"/>
</dbReference>
<evidence type="ECO:0000256" key="2">
    <source>
        <dbReference type="ARBA" id="ARBA00022927"/>
    </source>
</evidence>
<dbReference type="Pfam" id="PF04118">
    <property type="entry name" value="Dopey_N"/>
    <property type="match status" value="1"/>
</dbReference>
<feature type="region of interest" description="Disordered" evidence="4">
    <location>
        <begin position="1157"/>
        <end position="1182"/>
    </location>
</feature>
<sequence>MEVYELMKDSKYRMYIGAVDKALKNFEYTSEWADLIAALGKLNKVLLSYTKYPDIPRRIKIGKRLAQCMHPALPSGVHLKALETYDIIFKSMGTDRLSLELFIYSAGLFPLLGHAAMNIRPLLLTVYETHFVPLRERLRPALSGFLSGVLPGLETGSDYFDRTNALLENVCEGVGPAYFYTCIWQCIRSNSPVRLPAISYVLSHYSRKLTMEDQLYLMGNDVDIMVSGLCAAIYDPSILVQRSALDLLIVCFPMNNNQLLYSDMVRLVTAALTTILRRDMSLNRRLYSWLLNSDVNPHIMLSEADEQDVSENVSLTIAYDLILEALRIILKEKSSETSLNVIPCKLLTSLFEKPQIGPVILDHILYDTFRSLYLTCLNQQKQKISSVRCVSFNGDLTSLKNNEDCNLSKQFIMKNCQELVKNANLLFATLQPYYIWAYIEKCFEKSLLNIKKSVRNKMSVNEVGSGEPSLIEICILTEFLLDIIPIETYDENTHDILPNLFKKIMTVLEKYVNTLNESEITTSLELCTKILMKIQPITTKTNVTLESDRKVTSEIISTTEQSVTDAPNSNLSMSLNDNSSIPTIEVVGLEKSKSDSKINENIHKNELFVDDSARERSNSNQMLKKKDRTSPKIDKKVKGKKSKSNLKLPELKREEEIEETIIENHKLVESAPIITSLVPIQNEVAIKTDNKHIISCLKVYKRFLVTFLQNKILVNEDVDQFFQSLVCEKESRIKHLETVLNKCLTSDETLNPRDSYYKDTTIDLILENLPSITEYDRAVTIACNLLLEFAAFQHMLDESELSTIVPYWLKVLIACACSVNVCKDIQLISMSALIEIFSLAKSQKYFKNLGDVNTNIIITGILDNKHVDYIEENTKILKVMCEILWKLLGILNNQTQIMLCVTFLYQLHNIFHKQSFCEDVIGHYLIDENLNTEYFKRFTLLIHLGRDLNIKLPAYQNTVRNFDKCLLKIFDNLQNTSNSNVKLLSETFLTHSLLRNDIPRILHPIFVKLLAPSTAKVSITNISIQDSEILVDPNMQDTRKIDDNKAKKIFAISNINGNVLYHVTNRPSPKPQKKKWYLFNRGNKKMTQVVNTTSTFTSNSNVITKKSKDFKNFDGSINVERSNKNNVKLFINPLSSKEIYPNGIDGSYTKIDVNTSQKSSSESLSSNNDVTQSSSDSLSTKQYELQTANSSEKSFNFETNSAKSNRNSVISESKKSILEHIEPISDGLKDTKIDNCKLAKSQSFDEKSNEKLIGMENLSLVHSWSYSISDSENLHAELELSTSAEDFFNGSDNIIVKEILDEILDKVCTTPISDSEKLFRPLDSDGKNNFTKTVCLYPMHQHICLYCEVFDTNHVLYALKTLKNCLTANPQLFIKCSATAGLKDLKDNEILCLLARHRKSILGFGFGGDLQQEHTNFYRGYMFLDVIILICLSYARSYFFHDDSNLIEEEIYNNLQIQLKSLEILDIIVRNLINIVNENTKGFAVYIADMLMKCNLQKIVLHCLLTSVRNFDNEMTFAEEVLLYNNFKLYDNHKKVSEHVEGFQVQLLRLINSLIILEYHVFPAQEGVTNTQPSVGATNGEPIAYTPTILIPQQNMFLSAILSALRHKHMKNLHQNWCNMVTSCLPYFGDNLRQICMSVVHQICNNIEKIADTYKTSELFGELGADYATTQLQSLAIMCHYCLLDSSQSFNQNVPNNSNSTIANPSEILNNLVNAFFSPIGCDINMFNKQNTDYYQNVRKLMLSHMPRIIASVAKLWQTIVTIEGNYNGIYGNSKIVKQQLMEFLSPISVHHSASFLAAIAVAWHERKNLFTNVKSVFPEPNSSQNNLVYLISAIRVIPLDNLVQTVIAVIKNPPPIEGLSSDVCLEVSVLELFYCYMRNSSATQLSEAWTSLMTLIREGSSLGPRAQFLLAALLHEIMIKCCPLEERKDQKDLQDVTAKLVECVSQVCGSCLEQTTWLRRNLAVKEQDEDSISSVSVVSASTTDTGTSTYSVQAQLVLSEILAPILDICFGSSEKDKVNTILISLMCNIVPYLKTHTIRNMSSFNACSKLLASLSSYQYTRKAWKKDVFDLLLDNNFFQMDHSCLKCWKTIIDHLMTHDNTTFKDLMSRVSMTQSGSLSIFSSREQELEQRAQLLKRLAFVIFCSEVDQYANEVDQYAKYMPDIQEQLTTSLRLNAPNVQAQVFLCFRVLLIRMSTLQVTSLWPIIISEMLQVFLQIEHQLSTDTDEFSSHIKLLSALDASWATNSNNGLNAFGHPHWLQLQLATAKLLDLALLLPTTLLPQFQMYRWAFVKDTLSKSSTDTVNRANFVPHVNRISNLMDDKYSDTQIETLPTKHSDLLLTANSVTTLKDLHPFFKTLTVCSNRYRTDCHRSSSSSNDHVINTIGDKKVSNVLDKIDKVIEQDFLDKIPR</sequence>
<dbReference type="GO" id="GO:0015031">
    <property type="term" value="P:protein transport"/>
    <property type="evidence" value="ECO:0007669"/>
    <property type="project" value="UniProtKB-KW"/>
</dbReference>
<evidence type="ECO:0000256" key="3">
    <source>
        <dbReference type="ARBA" id="ARBA00046326"/>
    </source>
</evidence>
<name>A0AAW1I7U5_POPJA</name>
<dbReference type="GO" id="GO:0005802">
    <property type="term" value="C:trans-Golgi network"/>
    <property type="evidence" value="ECO:0007669"/>
    <property type="project" value="TreeGrafter"/>
</dbReference>
<dbReference type="PANTHER" id="PTHR14042">
    <property type="entry name" value="DOPEY-RELATED"/>
    <property type="match status" value="1"/>
</dbReference>
<feature type="domain" description="DOP1-like C-terminal" evidence="6">
    <location>
        <begin position="1877"/>
        <end position="2361"/>
    </location>
</feature>
<feature type="domain" description="DOP1-like TPR" evidence="7">
    <location>
        <begin position="1337"/>
        <end position="1685"/>
    </location>
</feature>
<evidence type="ECO:0000256" key="1">
    <source>
        <dbReference type="ARBA" id="ARBA00022448"/>
    </source>
</evidence>
<dbReference type="PANTHER" id="PTHR14042:SF24">
    <property type="entry name" value="PROTEIN DOPEY-1 HOMOLOG"/>
    <property type="match status" value="1"/>
</dbReference>
<dbReference type="InterPro" id="IPR007249">
    <property type="entry name" value="DOP1_N"/>
</dbReference>
<comment type="similarity">
    <text evidence="3">Belongs to the DOP1 family.</text>
</comment>